<dbReference type="SUPFAM" id="SSF51905">
    <property type="entry name" value="FAD/NAD(P)-binding domain"/>
    <property type="match status" value="1"/>
</dbReference>
<dbReference type="AlphaFoldDB" id="A0A1I7LUN4"/>
<proteinExistence type="predicted"/>
<keyword evidence="3" id="KW-1185">Reference proteome</keyword>
<reference evidence="3" key="1">
    <citation type="submission" date="2016-10" db="EMBL/GenBank/DDBJ databases">
        <authorList>
            <person name="Varghese N."/>
            <person name="Submissions S."/>
        </authorList>
    </citation>
    <scope>NUCLEOTIDE SEQUENCE [LARGE SCALE GENOMIC DNA]</scope>
    <source>
        <strain evidence="3">CGMCC 1.11014</strain>
    </source>
</reference>
<dbReference type="PRINTS" id="PR00420">
    <property type="entry name" value="RNGMNOXGNASE"/>
</dbReference>
<dbReference type="InterPro" id="IPR041654">
    <property type="entry name" value="StyA_sbd"/>
</dbReference>
<dbReference type="Pfam" id="PF17885">
    <property type="entry name" value="Smoa_sbd"/>
    <property type="match status" value="1"/>
</dbReference>
<dbReference type="OrthoDB" id="8801399at2"/>
<dbReference type="InterPro" id="IPR036188">
    <property type="entry name" value="FAD/NAD-bd_sf"/>
</dbReference>
<feature type="domain" description="Styrene monooxygenase StyA putative substrate binding" evidence="1">
    <location>
        <begin position="148"/>
        <end position="255"/>
    </location>
</feature>
<evidence type="ECO:0000259" key="1">
    <source>
        <dbReference type="Pfam" id="PF17885"/>
    </source>
</evidence>
<dbReference type="EMBL" id="FPBO01000038">
    <property type="protein sequence ID" value="SFV13342.1"/>
    <property type="molecule type" value="Genomic_DNA"/>
</dbReference>
<protein>
    <submittedName>
        <fullName evidence="2">2-polyprenyl-6-methoxyphenol hydroxylase</fullName>
    </submittedName>
</protein>
<dbReference type="RefSeq" id="WP_093559495.1">
    <property type="nucleotide sequence ID" value="NZ_FPBO01000038.1"/>
</dbReference>
<dbReference type="Gene3D" id="3.30.9.40">
    <property type="match status" value="1"/>
</dbReference>
<dbReference type="STRING" id="1035707.SAMN05216552_103835"/>
<dbReference type="Proteomes" id="UP000199391">
    <property type="component" value="Unassembled WGS sequence"/>
</dbReference>
<name>A0A1I7LUN4_9BURK</name>
<organism evidence="2 3">
    <name type="scientific">Pseudoduganella namucuonensis</name>
    <dbReference type="NCBI Taxonomy" id="1035707"/>
    <lineage>
        <taxon>Bacteria</taxon>
        <taxon>Pseudomonadati</taxon>
        <taxon>Pseudomonadota</taxon>
        <taxon>Betaproteobacteria</taxon>
        <taxon>Burkholderiales</taxon>
        <taxon>Oxalobacteraceae</taxon>
        <taxon>Telluria group</taxon>
        <taxon>Pseudoduganella</taxon>
    </lineage>
</organism>
<evidence type="ECO:0000313" key="3">
    <source>
        <dbReference type="Proteomes" id="UP000199391"/>
    </source>
</evidence>
<accession>A0A1I7LUN4</accession>
<evidence type="ECO:0000313" key="2">
    <source>
        <dbReference type="EMBL" id="SFV13342.1"/>
    </source>
</evidence>
<gene>
    <name evidence="2" type="ORF">SAMN05216552_103835</name>
</gene>
<dbReference type="Gene3D" id="3.50.50.60">
    <property type="entry name" value="FAD/NAD(P)-binding domain"/>
    <property type="match status" value="2"/>
</dbReference>
<sequence>MRSIAIVGGGQAGLPLALGLLEQGYRVTVATNRAPDDIRAGKVMSSQCMFDQSLRIERDLGLNLWEAQCPTVDGIALAVPHPERPGAKAIDWSARLDKPAQAVDQRIKMPAWMELFEQRGGKLLFEDVGVAELERMAVEYDLVILAAGKGEVVKLFERDAARSAFDKPMRALALTYVTGMAPQPDHSRVAFNLMPGIGEYFSFPALTTSGPCEIMVFEGVPGGPMDCWRDVRSPQAHLAQSLDLLKTYLPWEAERARHAELTDANGILAGSFAPTIRKPVLTLPSGRIVFGLGDAVTVNDPITGQGANNATKAAKVYLDAILAHGEQAYTREWMERTFERFWDYARHVVAWTNTLLTPPPPHILALLGAAGQCPPLASAIANGFDHPPRFFPWWTDPVACQQFIHAKMTGEAVLL</sequence>